<feature type="region of interest" description="Disordered" evidence="2">
    <location>
        <begin position="105"/>
        <end position="125"/>
    </location>
</feature>
<accession>E1KMG2</accession>
<evidence type="ECO:0008006" key="5">
    <source>
        <dbReference type="Google" id="ProtNLM"/>
    </source>
</evidence>
<evidence type="ECO:0000313" key="3">
    <source>
        <dbReference type="EMBL" id="EFL47343.1"/>
    </source>
</evidence>
<feature type="compositionally biased region" description="Basic residues" evidence="2">
    <location>
        <begin position="110"/>
        <end position="123"/>
    </location>
</feature>
<organism evidence="3 4">
    <name type="scientific">Prevotella disiens FB035-09AN</name>
    <dbReference type="NCBI Taxonomy" id="866771"/>
    <lineage>
        <taxon>Bacteria</taxon>
        <taxon>Pseudomonadati</taxon>
        <taxon>Bacteroidota</taxon>
        <taxon>Bacteroidia</taxon>
        <taxon>Bacteroidales</taxon>
        <taxon>Prevotellaceae</taxon>
        <taxon>Prevotella</taxon>
    </lineage>
</organism>
<dbReference type="Proteomes" id="UP000003610">
    <property type="component" value="Unassembled WGS sequence"/>
</dbReference>
<reference evidence="3 4" key="1">
    <citation type="submission" date="2010-08" db="EMBL/GenBank/DDBJ databases">
        <authorList>
            <person name="Durkin A.S."/>
            <person name="Madupu R."/>
            <person name="Torralba M."/>
            <person name="Gillis M."/>
            <person name="Methe B."/>
            <person name="Sutton G."/>
            <person name="Nelson K.E."/>
        </authorList>
    </citation>
    <scope>NUCLEOTIDE SEQUENCE [LARGE SCALE GENOMIC DNA]</scope>
    <source>
        <strain evidence="3 4">FB035-09AN</strain>
    </source>
</reference>
<sequence length="163" mass="18878">MDMPYCTITSDYHSLTREAVVKLLEQRDAELKNKEAELKIKDAELERKSRRILELERMVFGRRSEKRLPESASGWTGALFDEQWAKEGSLARVEALPIIKEIKQQAGQRRSSRRASRPSRKGRAYASYVPENIERQVTEIYPEGYDAERMVIIGHGRSEHLCL</sequence>
<feature type="coiled-coil region" evidence="1">
    <location>
        <begin position="21"/>
        <end position="58"/>
    </location>
</feature>
<evidence type="ECO:0000313" key="4">
    <source>
        <dbReference type="Proteomes" id="UP000003610"/>
    </source>
</evidence>
<evidence type="ECO:0000256" key="1">
    <source>
        <dbReference type="SAM" id="Coils"/>
    </source>
</evidence>
<keyword evidence="1" id="KW-0175">Coiled coil</keyword>
<comment type="caution">
    <text evidence="3">The sequence shown here is derived from an EMBL/GenBank/DDBJ whole genome shotgun (WGS) entry which is preliminary data.</text>
</comment>
<protein>
    <recommendedName>
        <fullName evidence="5">Transposase TnpC homeodomain domain-containing protein</fullName>
    </recommendedName>
</protein>
<dbReference type="AlphaFoldDB" id="E1KMG2"/>
<dbReference type="EMBL" id="AEDO01000002">
    <property type="protein sequence ID" value="EFL47343.1"/>
    <property type="molecule type" value="Genomic_DNA"/>
</dbReference>
<feature type="non-terminal residue" evidence="3">
    <location>
        <position position="163"/>
    </location>
</feature>
<proteinExistence type="predicted"/>
<gene>
    <name evidence="3" type="ORF">HMPREF9296_0520</name>
</gene>
<name>E1KMG2_9BACT</name>
<evidence type="ECO:0000256" key="2">
    <source>
        <dbReference type="SAM" id="MobiDB-lite"/>
    </source>
</evidence>